<dbReference type="GO" id="GO:0005886">
    <property type="term" value="C:plasma membrane"/>
    <property type="evidence" value="ECO:0007669"/>
    <property type="project" value="UniProtKB-SubCell"/>
</dbReference>
<evidence type="ECO:0000256" key="2">
    <source>
        <dbReference type="ARBA" id="ARBA00006434"/>
    </source>
</evidence>
<dbReference type="Pfam" id="PF00474">
    <property type="entry name" value="SSF"/>
    <property type="match status" value="1"/>
</dbReference>
<evidence type="ECO:0000313" key="13">
    <source>
        <dbReference type="EMBL" id="CAF1521499.1"/>
    </source>
</evidence>
<keyword evidence="9 12" id="KW-0472">Membrane</keyword>
<dbReference type="InterPro" id="IPR038377">
    <property type="entry name" value="Na/Glc_symporter_sf"/>
</dbReference>
<dbReference type="PANTHER" id="PTHR42985">
    <property type="entry name" value="SODIUM-COUPLED MONOCARBOXYLATE TRANSPORTER"/>
    <property type="match status" value="1"/>
</dbReference>
<feature type="transmembrane region" description="Helical" evidence="12">
    <location>
        <begin position="81"/>
        <end position="101"/>
    </location>
</feature>
<feature type="transmembrane region" description="Helical" evidence="12">
    <location>
        <begin position="12"/>
        <end position="30"/>
    </location>
</feature>
<dbReference type="PROSITE" id="PS50283">
    <property type="entry name" value="NA_SOLUT_SYMP_3"/>
    <property type="match status" value="1"/>
</dbReference>
<dbReference type="GO" id="GO:0015293">
    <property type="term" value="F:symporter activity"/>
    <property type="evidence" value="ECO:0007669"/>
    <property type="project" value="TreeGrafter"/>
</dbReference>
<dbReference type="Gene3D" id="1.20.1730.10">
    <property type="entry name" value="Sodium/glucose cotransporter"/>
    <property type="match status" value="1"/>
</dbReference>
<evidence type="ECO:0000256" key="11">
    <source>
        <dbReference type="RuleBase" id="RU362091"/>
    </source>
</evidence>
<dbReference type="AlphaFoldDB" id="A0A815UMK9"/>
<evidence type="ECO:0000313" key="14">
    <source>
        <dbReference type="Proteomes" id="UP000663864"/>
    </source>
</evidence>
<feature type="transmembrane region" description="Helical" evidence="12">
    <location>
        <begin position="42"/>
        <end position="69"/>
    </location>
</feature>
<keyword evidence="6 12" id="KW-1133">Transmembrane helix</keyword>
<name>A0A815UMK9_9BILA</name>
<evidence type="ECO:0000256" key="8">
    <source>
        <dbReference type="ARBA" id="ARBA00023065"/>
    </source>
</evidence>
<keyword evidence="3" id="KW-0813">Transport</keyword>
<keyword evidence="8" id="KW-0406">Ion transport</keyword>
<evidence type="ECO:0000256" key="3">
    <source>
        <dbReference type="ARBA" id="ARBA00022448"/>
    </source>
</evidence>
<comment type="caution">
    <text evidence="13">The sequence shown here is derived from an EMBL/GenBank/DDBJ whole genome shotgun (WGS) entry which is preliminary data.</text>
</comment>
<evidence type="ECO:0000256" key="6">
    <source>
        <dbReference type="ARBA" id="ARBA00022989"/>
    </source>
</evidence>
<evidence type="ECO:0008006" key="15">
    <source>
        <dbReference type="Google" id="ProtNLM"/>
    </source>
</evidence>
<dbReference type="InterPro" id="IPR001734">
    <property type="entry name" value="Na/solute_symporter"/>
</dbReference>
<evidence type="ECO:0000256" key="5">
    <source>
        <dbReference type="ARBA" id="ARBA00022692"/>
    </source>
</evidence>
<reference evidence="13" key="1">
    <citation type="submission" date="2021-02" db="EMBL/GenBank/DDBJ databases">
        <authorList>
            <person name="Nowell W R."/>
        </authorList>
    </citation>
    <scope>NUCLEOTIDE SEQUENCE</scope>
</reference>
<protein>
    <recommendedName>
        <fullName evidence="15">Sodium-dependent multivitamin transporter</fullName>
    </recommendedName>
</protein>
<dbReference type="PANTHER" id="PTHR42985:SF2">
    <property type="entry name" value="SODIUM-DEPENDENT MULTIVITAMIN TRANSPORTER"/>
    <property type="match status" value="1"/>
</dbReference>
<keyword evidence="7" id="KW-0915">Sodium</keyword>
<evidence type="ECO:0000256" key="10">
    <source>
        <dbReference type="ARBA" id="ARBA00023201"/>
    </source>
</evidence>
<gene>
    <name evidence="13" type="ORF">ZHD862_LOCUS38389</name>
</gene>
<evidence type="ECO:0000256" key="1">
    <source>
        <dbReference type="ARBA" id="ARBA00004651"/>
    </source>
</evidence>
<keyword evidence="4" id="KW-1003">Cell membrane</keyword>
<dbReference type="Proteomes" id="UP000663864">
    <property type="component" value="Unassembled WGS sequence"/>
</dbReference>
<proteinExistence type="inferred from homology"/>
<keyword evidence="5 12" id="KW-0812">Transmembrane</keyword>
<dbReference type="GO" id="GO:0006814">
    <property type="term" value="P:sodium ion transport"/>
    <property type="evidence" value="ECO:0007669"/>
    <property type="project" value="UniProtKB-KW"/>
</dbReference>
<evidence type="ECO:0000256" key="12">
    <source>
        <dbReference type="SAM" id="Phobius"/>
    </source>
</evidence>
<evidence type="ECO:0000256" key="7">
    <source>
        <dbReference type="ARBA" id="ARBA00023053"/>
    </source>
</evidence>
<dbReference type="InterPro" id="IPR051163">
    <property type="entry name" value="Sodium:Solute_Symporter_SSF"/>
</dbReference>
<comment type="subcellular location">
    <subcellularLocation>
        <location evidence="1">Cell membrane</location>
        <topology evidence="1">Multi-pass membrane protein</topology>
    </subcellularLocation>
</comment>
<keyword evidence="10" id="KW-0739">Sodium transport</keyword>
<comment type="similarity">
    <text evidence="2 11">Belongs to the sodium:solute symporter (SSF) (TC 2.A.21) family.</text>
</comment>
<feature type="transmembrane region" description="Helical" evidence="12">
    <location>
        <begin position="122"/>
        <end position="145"/>
    </location>
</feature>
<feature type="non-terminal residue" evidence="13">
    <location>
        <position position="1"/>
    </location>
</feature>
<sequence length="152" mass="16839">MALPTLSAIDYIVLVILLLSSVVIGGIFGFGKSKTVSAQEYLLAGGGMHVFPTALSIMVSFISAISVLGTPNEVYMSGTMFWYQAAAWSIAPVVVAFIFMPKFREMKFTSIYEYLEKRFDRSVRICVSVTFSIYMFFYMALALYAPSLALSQ</sequence>
<organism evidence="13 14">
    <name type="scientific">Rotaria sordida</name>
    <dbReference type="NCBI Taxonomy" id="392033"/>
    <lineage>
        <taxon>Eukaryota</taxon>
        <taxon>Metazoa</taxon>
        <taxon>Spiralia</taxon>
        <taxon>Gnathifera</taxon>
        <taxon>Rotifera</taxon>
        <taxon>Eurotatoria</taxon>
        <taxon>Bdelloidea</taxon>
        <taxon>Philodinida</taxon>
        <taxon>Philodinidae</taxon>
        <taxon>Rotaria</taxon>
    </lineage>
</organism>
<evidence type="ECO:0000256" key="9">
    <source>
        <dbReference type="ARBA" id="ARBA00023136"/>
    </source>
</evidence>
<evidence type="ECO:0000256" key="4">
    <source>
        <dbReference type="ARBA" id="ARBA00022475"/>
    </source>
</evidence>
<dbReference type="EMBL" id="CAJNOT010008859">
    <property type="protein sequence ID" value="CAF1521499.1"/>
    <property type="molecule type" value="Genomic_DNA"/>
</dbReference>
<accession>A0A815UMK9</accession>